<keyword evidence="10" id="KW-1185">Reference proteome</keyword>
<reference evidence="9 10" key="1">
    <citation type="submission" date="2015-05" db="EMBL/GenBank/DDBJ databases">
        <title>Whole genome sequence and identification of bacterial endophytes from Costus igneus.</title>
        <authorList>
            <person name="Lee Y.P."/>
            <person name="Gan H.M."/>
            <person name="Eng W."/>
            <person name="Wheatley M.S."/>
            <person name="Caraballo A."/>
            <person name="Polter S."/>
            <person name="Savka M.A."/>
            <person name="Hudson A.O."/>
        </authorList>
    </citation>
    <scope>NUCLEOTIDE SEQUENCE [LARGE SCALE GENOMIC DNA]</scope>
    <source>
        <strain evidence="9 10">RIT379</strain>
    </source>
</reference>
<feature type="domain" description="YetF C-terminal" evidence="8">
    <location>
        <begin position="83"/>
        <end position="215"/>
    </location>
</feature>
<keyword evidence="6 7" id="KW-0472">Membrane</keyword>
<dbReference type="AlphaFoldDB" id="A0A0J1IR33"/>
<feature type="transmembrane region" description="Helical" evidence="7">
    <location>
        <begin position="60"/>
        <end position="82"/>
    </location>
</feature>
<dbReference type="PANTHER" id="PTHR34582">
    <property type="entry name" value="UPF0702 TRANSMEMBRANE PROTEIN YCAP"/>
    <property type="match status" value="1"/>
</dbReference>
<gene>
    <name evidence="9" type="ORF">ABW02_01305</name>
</gene>
<dbReference type="Pfam" id="PF04239">
    <property type="entry name" value="DUF421"/>
    <property type="match status" value="1"/>
</dbReference>
<dbReference type="Gene3D" id="3.30.240.20">
    <property type="entry name" value="bsu07140 like domains"/>
    <property type="match status" value="2"/>
</dbReference>
<keyword evidence="4 7" id="KW-0812">Transmembrane</keyword>
<evidence type="ECO:0000259" key="8">
    <source>
        <dbReference type="Pfam" id="PF04239"/>
    </source>
</evidence>
<keyword evidence="3" id="KW-1003">Cell membrane</keyword>
<dbReference type="GO" id="GO:0005886">
    <property type="term" value="C:plasma membrane"/>
    <property type="evidence" value="ECO:0007669"/>
    <property type="project" value="UniProtKB-SubCell"/>
</dbReference>
<evidence type="ECO:0000256" key="3">
    <source>
        <dbReference type="ARBA" id="ARBA00022475"/>
    </source>
</evidence>
<comment type="subcellular location">
    <subcellularLocation>
        <location evidence="1">Cell membrane</location>
        <topology evidence="1">Multi-pass membrane protein</topology>
    </subcellularLocation>
</comment>
<evidence type="ECO:0000256" key="5">
    <source>
        <dbReference type="ARBA" id="ARBA00022989"/>
    </source>
</evidence>
<sequence>MGDIFFITILKSIVIYILALFLSRKIGTRFISQMNFVDFVMAVSMGSLIANDFINEDFPTLSATTAFIMFAILTVLSSYLGLKSWKLRKLINSESVTLVKNGIIVYENMKQMKSTINELMMKLRSKDVFHIADVEFAILETDGSLSVLLNSNKRPLTPFDIHIQTTSSIIKKDIIIDGELLEENLTTAGLDKEWLTAEFRKQKIKSCSEIFYAGVDNTNNLYISKKNISSKEAHGK</sequence>
<evidence type="ECO:0000256" key="2">
    <source>
        <dbReference type="ARBA" id="ARBA00006448"/>
    </source>
</evidence>
<evidence type="ECO:0000256" key="1">
    <source>
        <dbReference type="ARBA" id="ARBA00004651"/>
    </source>
</evidence>
<dbReference type="OrthoDB" id="9778331at2"/>
<comment type="similarity">
    <text evidence="2">Belongs to the UPF0702 family.</text>
</comment>
<feature type="transmembrane region" description="Helical" evidence="7">
    <location>
        <begin position="6"/>
        <end position="23"/>
    </location>
</feature>
<evidence type="ECO:0000313" key="9">
    <source>
        <dbReference type="EMBL" id="KLV28408.1"/>
    </source>
</evidence>
<name>A0A0J1IR33_NIACI</name>
<evidence type="ECO:0000256" key="7">
    <source>
        <dbReference type="SAM" id="Phobius"/>
    </source>
</evidence>
<accession>A0A0J1IR33</accession>
<dbReference type="PANTHER" id="PTHR34582:SF6">
    <property type="entry name" value="UPF0702 TRANSMEMBRANE PROTEIN YCAP"/>
    <property type="match status" value="1"/>
</dbReference>
<dbReference type="EMBL" id="LDPH01000001">
    <property type="protein sequence ID" value="KLV28408.1"/>
    <property type="molecule type" value="Genomic_DNA"/>
</dbReference>
<feature type="transmembrane region" description="Helical" evidence="7">
    <location>
        <begin position="35"/>
        <end position="54"/>
    </location>
</feature>
<dbReference type="Proteomes" id="UP000036045">
    <property type="component" value="Unassembled WGS sequence"/>
</dbReference>
<proteinExistence type="inferred from homology"/>
<comment type="caution">
    <text evidence="9">The sequence shown here is derived from an EMBL/GenBank/DDBJ whole genome shotgun (WGS) entry which is preliminary data.</text>
</comment>
<evidence type="ECO:0000256" key="4">
    <source>
        <dbReference type="ARBA" id="ARBA00022692"/>
    </source>
</evidence>
<dbReference type="PATRIC" id="fig|1397.4.peg.289"/>
<dbReference type="InterPro" id="IPR023090">
    <property type="entry name" value="UPF0702_alpha/beta_dom_sf"/>
</dbReference>
<organism evidence="9 10">
    <name type="scientific">Niallia circulans</name>
    <name type="common">Bacillus circulans</name>
    <dbReference type="NCBI Taxonomy" id="1397"/>
    <lineage>
        <taxon>Bacteria</taxon>
        <taxon>Bacillati</taxon>
        <taxon>Bacillota</taxon>
        <taxon>Bacilli</taxon>
        <taxon>Bacillales</taxon>
        <taxon>Bacillaceae</taxon>
        <taxon>Niallia</taxon>
    </lineage>
</organism>
<dbReference type="InterPro" id="IPR007353">
    <property type="entry name" value="DUF421"/>
</dbReference>
<evidence type="ECO:0000313" key="10">
    <source>
        <dbReference type="Proteomes" id="UP000036045"/>
    </source>
</evidence>
<evidence type="ECO:0000256" key="6">
    <source>
        <dbReference type="ARBA" id="ARBA00023136"/>
    </source>
</evidence>
<keyword evidence="5 7" id="KW-1133">Transmembrane helix</keyword>
<protein>
    <submittedName>
        <fullName evidence="9">Membrane protein</fullName>
    </submittedName>
</protein>